<feature type="signal peptide" evidence="2">
    <location>
        <begin position="1"/>
        <end position="22"/>
    </location>
</feature>
<dbReference type="PANTHER" id="PTHR21666">
    <property type="entry name" value="PEPTIDASE-RELATED"/>
    <property type="match status" value="1"/>
</dbReference>
<organism evidence="4 5">
    <name type="scientific">Nocardioides agariphilus</name>
    <dbReference type="NCBI Taxonomy" id="433664"/>
    <lineage>
        <taxon>Bacteria</taxon>
        <taxon>Bacillati</taxon>
        <taxon>Actinomycetota</taxon>
        <taxon>Actinomycetes</taxon>
        <taxon>Propionibacteriales</taxon>
        <taxon>Nocardioidaceae</taxon>
        <taxon>Nocardioides</taxon>
    </lineage>
</organism>
<gene>
    <name evidence="4" type="ORF">ISU10_16245</name>
</gene>
<evidence type="ECO:0000256" key="1">
    <source>
        <dbReference type="ARBA" id="ARBA00022729"/>
    </source>
</evidence>
<feature type="chain" id="PRO_5038780695" evidence="2">
    <location>
        <begin position="23"/>
        <end position="401"/>
    </location>
</feature>
<dbReference type="Gene3D" id="2.70.70.10">
    <property type="entry name" value="Glucose Permease (Domain IIA)"/>
    <property type="match status" value="1"/>
</dbReference>
<keyword evidence="5" id="KW-1185">Reference proteome</keyword>
<comment type="caution">
    <text evidence="4">The sequence shown here is derived from an EMBL/GenBank/DDBJ whole genome shotgun (WGS) entry which is preliminary data.</text>
</comment>
<dbReference type="InterPro" id="IPR016047">
    <property type="entry name" value="M23ase_b-sheet_dom"/>
</dbReference>
<dbReference type="PANTHER" id="PTHR21666:SF289">
    <property type="entry name" value="L-ALA--D-GLU ENDOPEPTIDASE"/>
    <property type="match status" value="1"/>
</dbReference>
<dbReference type="Proteomes" id="UP000660668">
    <property type="component" value="Unassembled WGS sequence"/>
</dbReference>
<dbReference type="SUPFAM" id="SSF69318">
    <property type="entry name" value="Integrin alpha N-terminal domain"/>
    <property type="match status" value="1"/>
</dbReference>
<evidence type="ECO:0000313" key="5">
    <source>
        <dbReference type="Proteomes" id="UP000660668"/>
    </source>
</evidence>
<dbReference type="RefSeq" id="WP_194697461.1">
    <property type="nucleotide sequence ID" value="NZ_JADKPO010000023.1"/>
</dbReference>
<reference evidence="4" key="1">
    <citation type="submission" date="2020-11" db="EMBL/GenBank/DDBJ databases">
        <title>Nocardioides cynanchi sp. nov., isolated from soil of rhizosphere of Cynanchum wilfordii.</title>
        <authorList>
            <person name="Lee J.-S."/>
            <person name="Suh M.K."/>
            <person name="Kim J.-S."/>
        </authorList>
    </citation>
    <scope>NUCLEOTIDE SEQUENCE</scope>
    <source>
        <strain evidence="4">KCTC 19276</strain>
    </source>
</reference>
<dbReference type="InterPro" id="IPR050570">
    <property type="entry name" value="Cell_wall_metabolism_enzyme"/>
</dbReference>
<proteinExistence type="predicted"/>
<dbReference type="AlphaFoldDB" id="A0A930YNM3"/>
<sequence length="401" mass="42453">MRLPRLAPAAAVLAIGSVVATALPAAAAAPVTTYEMPFPCTQSWTGTTRASHSPSSKAVDWNRPDDVGDAVVAAAPGVVTTAVPNGTRGYGRYVVIDHGNGESSLYAHLQIVNVGVGQPVDQGTLLGLVGDTGNATGPHLHFEERLNGVDVTPYFHGAQFVFGSTQQSQNCPDVPLAGNFVGTAPAEMAVYDRATATFQIRGPQGRVDVRFGQGTDQPVVGDWDGDGVTNIGVRRSSERQFYLRIGKRNTRIVMGNRSDIPVAGDWDGDGKWEVGVRKASSNLFRLRRADGTVYGVTLGEAGDIPITGDWNGDGRTDLGVYDLTQAAFTLRLEDTDGLVWLASVKYGTAGDLPVTGDWDGNGKTDLGVWRPSSAQFFQRIATAPTARARATVAVTWGDPRG</sequence>
<dbReference type="EMBL" id="JADKPO010000023">
    <property type="protein sequence ID" value="MBF4769319.1"/>
    <property type="molecule type" value="Genomic_DNA"/>
</dbReference>
<name>A0A930YNM3_9ACTN</name>
<evidence type="ECO:0000259" key="3">
    <source>
        <dbReference type="Pfam" id="PF01551"/>
    </source>
</evidence>
<protein>
    <submittedName>
        <fullName evidence="4">VCBS repeat domain-containing M23 family metallopeptidase</fullName>
    </submittedName>
</protein>
<keyword evidence="1 2" id="KW-0732">Signal</keyword>
<dbReference type="SUPFAM" id="SSF51261">
    <property type="entry name" value="Duplicated hybrid motif"/>
    <property type="match status" value="1"/>
</dbReference>
<dbReference type="GO" id="GO:0004222">
    <property type="term" value="F:metalloendopeptidase activity"/>
    <property type="evidence" value="ECO:0007669"/>
    <property type="project" value="TreeGrafter"/>
</dbReference>
<dbReference type="InterPro" id="IPR011055">
    <property type="entry name" value="Dup_hybrid_motif"/>
</dbReference>
<dbReference type="CDD" id="cd12797">
    <property type="entry name" value="M23_peptidase"/>
    <property type="match status" value="1"/>
</dbReference>
<dbReference type="Pfam" id="PF01551">
    <property type="entry name" value="Peptidase_M23"/>
    <property type="match status" value="1"/>
</dbReference>
<dbReference type="InterPro" id="IPR028994">
    <property type="entry name" value="Integrin_alpha_N"/>
</dbReference>
<evidence type="ECO:0000313" key="4">
    <source>
        <dbReference type="EMBL" id="MBF4769319.1"/>
    </source>
</evidence>
<accession>A0A930YNM3</accession>
<feature type="domain" description="M23ase beta-sheet core" evidence="3">
    <location>
        <begin position="58"/>
        <end position="153"/>
    </location>
</feature>
<evidence type="ECO:0000256" key="2">
    <source>
        <dbReference type="SAM" id="SignalP"/>
    </source>
</evidence>